<keyword evidence="3" id="KW-1185">Reference proteome</keyword>
<proteinExistence type="predicted"/>
<feature type="domain" description="EthD" evidence="1">
    <location>
        <begin position="11"/>
        <end position="87"/>
    </location>
</feature>
<evidence type="ECO:0000313" key="2">
    <source>
        <dbReference type="EMBL" id="MCM0621202.1"/>
    </source>
</evidence>
<evidence type="ECO:0000313" key="3">
    <source>
        <dbReference type="Proteomes" id="UP001139485"/>
    </source>
</evidence>
<dbReference type="RefSeq" id="WP_250827677.1">
    <property type="nucleotide sequence ID" value="NZ_JAMOIL010000015.1"/>
</dbReference>
<dbReference type="InterPro" id="IPR009799">
    <property type="entry name" value="EthD_dom"/>
</dbReference>
<name>A0A9X2IFD0_9ACTN</name>
<gene>
    <name evidence="2" type="ORF">M8330_12970</name>
</gene>
<dbReference type="GO" id="GO:0016491">
    <property type="term" value="F:oxidoreductase activity"/>
    <property type="evidence" value="ECO:0007669"/>
    <property type="project" value="InterPro"/>
</dbReference>
<dbReference type="AlphaFoldDB" id="A0A9X2IFD0"/>
<reference evidence="2" key="1">
    <citation type="submission" date="2022-05" db="EMBL/GenBank/DDBJ databases">
        <authorList>
            <person name="Tuo L."/>
        </authorList>
    </citation>
    <scope>NUCLEOTIDE SEQUENCE</scope>
    <source>
        <strain evidence="2">BSK12Z-4</strain>
    </source>
</reference>
<sequence>MATLTVLYGTPTDAEAFRTHYEQVHVPLALALPGAKDPRYSLDVTTLAGEPVFAMFSADFATPEALEAAMGSPEGQAAQADVPTFATGGVTILVS</sequence>
<dbReference type="SUPFAM" id="SSF54909">
    <property type="entry name" value="Dimeric alpha+beta barrel"/>
    <property type="match status" value="1"/>
</dbReference>
<dbReference type="PANTHER" id="PTHR40260:SF2">
    <property type="entry name" value="BLR8190 PROTEIN"/>
    <property type="match status" value="1"/>
</dbReference>
<organism evidence="2 3">
    <name type="scientific">Nocardioides bruguierae</name>
    <dbReference type="NCBI Taxonomy" id="2945102"/>
    <lineage>
        <taxon>Bacteria</taxon>
        <taxon>Bacillati</taxon>
        <taxon>Actinomycetota</taxon>
        <taxon>Actinomycetes</taxon>
        <taxon>Propionibacteriales</taxon>
        <taxon>Nocardioidaceae</taxon>
        <taxon>Nocardioides</taxon>
    </lineage>
</organism>
<dbReference type="EMBL" id="JAMOIL010000015">
    <property type="protein sequence ID" value="MCM0621202.1"/>
    <property type="molecule type" value="Genomic_DNA"/>
</dbReference>
<accession>A0A9X2IFD0</accession>
<comment type="caution">
    <text evidence="2">The sequence shown here is derived from an EMBL/GenBank/DDBJ whole genome shotgun (WGS) entry which is preliminary data.</text>
</comment>
<dbReference type="Gene3D" id="3.30.70.100">
    <property type="match status" value="1"/>
</dbReference>
<evidence type="ECO:0000259" key="1">
    <source>
        <dbReference type="Pfam" id="PF07110"/>
    </source>
</evidence>
<protein>
    <submittedName>
        <fullName evidence="2">EthD family reductase</fullName>
    </submittedName>
</protein>
<dbReference type="Proteomes" id="UP001139485">
    <property type="component" value="Unassembled WGS sequence"/>
</dbReference>
<dbReference type="PANTHER" id="PTHR40260">
    <property type="entry name" value="BLR8190 PROTEIN"/>
    <property type="match status" value="1"/>
</dbReference>
<dbReference type="NCBIfam" id="TIGR02118">
    <property type="entry name" value="EthD family reductase"/>
    <property type="match status" value="1"/>
</dbReference>
<dbReference type="Pfam" id="PF07110">
    <property type="entry name" value="EthD"/>
    <property type="match status" value="1"/>
</dbReference>
<dbReference type="InterPro" id="IPR011008">
    <property type="entry name" value="Dimeric_a/b-barrel"/>
</dbReference>